<dbReference type="AlphaFoldDB" id="A0AAD9MMD3"/>
<evidence type="ECO:0000256" key="5">
    <source>
        <dbReference type="ARBA" id="ARBA00022927"/>
    </source>
</evidence>
<proteinExistence type="predicted"/>
<keyword evidence="2" id="KW-0813">Transport</keyword>
<reference evidence="7" key="1">
    <citation type="submission" date="2021-01" db="EMBL/GenBank/DDBJ databases">
        <authorList>
            <person name="Eckstrom K.M.E."/>
        </authorList>
    </citation>
    <scope>NUCLEOTIDE SEQUENCE</scope>
    <source>
        <strain evidence="7">UVCC 0001</strain>
    </source>
</reference>
<dbReference type="Proteomes" id="UP001255856">
    <property type="component" value="Unassembled WGS sequence"/>
</dbReference>
<dbReference type="SUPFAM" id="SSF48371">
    <property type="entry name" value="ARM repeat"/>
    <property type="match status" value="1"/>
</dbReference>
<dbReference type="InterPro" id="IPR016024">
    <property type="entry name" value="ARM-type_fold"/>
</dbReference>
<protein>
    <recommendedName>
        <fullName evidence="6">Importin N-terminal domain-containing protein</fullName>
    </recommendedName>
</protein>
<feature type="domain" description="Importin N-terminal" evidence="6">
    <location>
        <begin position="32"/>
        <end position="99"/>
    </location>
</feature>
<evidence type="ECO:0000259" key="6">
    <source>
        <dbReference type="SMART" id="SM00913"/>
    </source>
</evidence>
<keyword evidence="5" id="KW-0653">Protein transport</keyword>
<dbReference type="InterPro" id="IPR001494">
    <property type="entry name" value="Importin-beta_N"/>
</dbReference>
<evidence type="ECO:0000313" key="8">
    <source>
        <dbReference type="Proteomes" id="UP001255856"/>
    </source>
</evidence>
<keyword evidence="3" id="KW-0963">Cytoplasm</keyword>
<evidence type="ECO:0000256" key="3">
    <source>
        <dbReference type="ARBA" id="ARBA00022490"/>
    </source>
</evidence>
<dbReference type="Pfam" id="PF03810">
    <property type="entry name" value="IBN_N"/>
    <property type="match status" value="1"/>
</dbReference>
<dbReference type="Gene3D" id="1.25.10.10">
    <property type="entry name" value="Leucine-rich Repeat Variant"/>
    <property type="match status" value="1"/>
</dbReference>
<dbReference type="InterPro" id="IPR011989">
    <property type="entry name" value="ARM-like"/>
</dbReference>
<keyword evidence="8" id="KW-1185">Reference proteome</keyword>
<dbReference type="GO" id="GO:0005737">
    <property type="term" value="C:cytoplasm"/>
    <property type="evidence" value="ECO:0007669"/>
    <property type="project" value="UniProtKB-SubCell"/>
</dbReference>
<dbReference type="EMBL" id="JASFZW010000009">
    <property type="protein sequence ID" value="KAK2076726.1"/>
    <property type="molecule type" value="Genomic_DNA"/>
</dbReference>
<comment type="caution">
    <text evidence="7">The sequence shown here is derived from an EMBL/GenBank/DDBJ whole genome shotgun (WGS) entry which is preliminary data.</text>
</comment>
<accession>A0AAD9MMD3</accession>
<gene>
    <name evidence="7" type="ORF">QBZ16_005486</name>
</gene>
<evidence type="ECO:0000256" key="4">
    <source>
        <dbReference type="ARBA" id="ARBA00022737"/>
    </source>
</evidence>
<name>A0AAD9MMD3_PROWI</name>
<evidence type="ECO:0000313" key="7">
    <source>
        <dbReference type="EMBL" id="KAK2076726.1"/>
    </source>
</evidence>
<comment type="subcellular location">
    <subcellularLocation>
        <location evidence="1">Cytoplasm</location>
    </subcellularLocation>
</comment>
<evidence type="ECO:0000256" key="1">
    <source>
        <dbReference type="ARBA" id="ARBA00004496"/>
    </source>
</evidence>
<dbReference type="InterPro" id="IPR040122">
    <property type="entry name" value="Importin_beta"/>
</dbReference>
<sequence>MASVWEPHQEGVSQLVALLSQLQNPGANQAQALQRLNEAKENPEFCGYLAFVFARGERLPVEVRQAAGLLLKNALPSGPPPAPKVWASIRACLLGMLAHESRPLRQTAGTCAVTAVGLAGLASWPDLVTCIARGLEPGAPAAAVDGALDTLFKLTEEQASQMEDRGPDGAAAAPNDALLPCVLALFGHADAAVRASAVATLNLAASNMPAWLAAHVDDYLRGLFALAHDASPGVRRDVCAGLVQALVLAPERLQGSLPDLIEYMLGSNQDGDEGVAIESCEFWSALCDSVDDTAVLRPFLPRLLPVLLRNMVFEEHSDEVAEAEAAEEEAGRDAPADGLRPFVGRAHARGAAEEEDEEDEEEVSRWNLRRCSASALDMLSTVFGDELLPIILPPISQRLAEPDWRAQEAAILALGAISQGCTAGLAQQLPALVAMLLPATSSPRPMVRCIACWALARFSRWLFNCTPAGGAAGGGTATVVVQTLAARLADRNWVVQKAVCGSLATLVELGGDALPGSELATIAAALAAALQSYGRRTMRHVYDAVATLAEQVGAGMAEPAVAGALVPRLFERLATLPDGDPELLPLLECLTAVAQVAGGAVEPWAQPSFAKCVQLIAGAEEGMRSGALDADEAAQVIACSLDYVAALAEGLGPSIESLVSTSPIVDLLLAASQGSMPADVRQSAFATTGDLARACAPHLLPRLTELAAAVTAQLAPGAIAQETMAACNNAAWAFGELAVRCRPEDLAPQVMLPLLECFASILAAAPGCLPRSLRENAAISLGRCALIVPTTIAPHLSHFLAAWCSALGSVRDGEEKEHAFWGLCAVLRQDANAAIPAFSPLCAALVSWHQIGEHGRVQQECGELVHALKAALEARSQWEPALRSLSPAVAQKLRQTFQV</sequence>
<dbReference type="PANTHER" id="PTHR10527">
    <property type="entry name" value="IMPORTIN BETA"/>
    <property type="match status" value="1"/>
</dbReference>
<dbReference type="GO" id="GO:0006606">
    <property type="term" value="P:protein import into nucleus"/>
    <property type="evidence" value="ECO:0007669"/>
    <property type="project" value="InterPro"/>
</dbReference>
<organism evidence="7 8">
    <name type="scientific">Prototheca wickerhamii</name>
    <dbReference type="NCBI Taxonomy" id="3111"/>
    <lineage>
        <taxon>Eukaryota</taxon>
        <taxon>Viridiplantae</taxon>
        <taxon>Chlorophyta</taxon>
        <taxon>core chlorophytes</taxon>
        <taxon>Trebouxiophyceae</taxon>
        <taxon>Chlorellales</taxon>
        <taxon>Chlorellaceae</taxon>
        <taxon>Prototheca</taxon>
    </lineage>
</organism>
<evidence type="ECO:0000256" key="2">
    <source>
        <dbReference type="ARBA" id="ARBA00022448"/>
    </source>
</evidence>
<keyword evidence="4" id="KW-0677">Repeat</keyword>
<dbReference type="SMART" id="SM00913">
    <property type="entry name" value="IBN_N"/>
    <property type="match status" value="1"/>
</dbReference>
<dbReference type="Pfam" id="PF13513">
    <property type="entry name" value="HEAT_EZ"/>
    <property type="match status" value="1"/>
</dbReference>
<dbReference type="GO" id="GO:0031267">
    <property type="term" value="F:small GTPase binding"/>
    <property type="evidence" value="ECO:0007669"/>
    <property type="project" value="InterPro"/>
</dbReference>